<evidence type="ECO:0000313" key="2">
    <source>
        <dbReference type="EMBL" id="EXY76530.1"/>
    </source>
</evidence>
<dbReference type="Pfam" id="PF12728">
    <property type="entry name" value="HTH_17"/>
    <property type="match status" value="1"/>
</dbReference>
<dbReference type="InterPro" id="IPR010093">
    <property type="entry name" value="SinI_DNA-bd"/>
</dbReference>
<accession>A0A015W7R8</accession>
<sequence>MTKKEMANELDISLVSLTEWMKQGRIPYKRMGKRIYFNKEDVMASMTNFNHNKGGK</sequence>
<organism evidence="2 3">
    <name type="scientific">Bacteroides fragilis str. 3988T(B)14</name>
    <dbReference type="NCBI Taxonomy" id="1339315"/>
    <lineage>
        <taxon>Bacteria</taxon>
        <taxon>Pseudomonadati</taxon>
        <taxon>Bacteroidota</taxon>
        <taxon>Bacteroidia</taxon>
        <taxon>Bacteroidales</taxon>
        <taxon>Bacteroidaceae</taxon>
        <taxon>Bacteroides</taxon>
    </lineage>
</organism>
<proteinExistence type="predicted"/>
<gene>
    <name evidence="2" type="ORF">M124_4581</name>
</gene>
<reference evidence="2 3" key="1">
    <citation type="submission" date="2014-02" db="EMBL/GenBank/DDBJ databases">
        <authorList>
            <person name="Sears C."/>
            <person name="Carroll K."/>
            <person name="Sack B.R."/>
            <person name="Qadri F."/>
            <person name="Myers L.L."/>
            <person name="Chung G.-T."/>
            <person name="Escheverria P."/>
            <person name="Fraser C.M."/>
            <person name="Sadzewicz L."/>
            <person name="Shefchek K.A."/>
            <person name="Tallon L."/>
            <person name="Das S.P."/>
            <person name="Daugherty S."/>
            <person name="Mongodin E.F."/>
        </authorList>
    </citation>
    <scope>NUCLEOTIDE SEQUENCE [LARGE SCALE GENOMIC DNA]</scope>
    <source>
        <strain evidence="3">3988T(B)14</strain>
    </source>
</reference>
<dbReference type="PATRIC" id="fig|1339315.3.peg.506"/>
<name>A0A015W7R8_BACFG</name>
<feature type="domain" description="Helix-turn-helix" evidence="1">
    <location>
        <begin position="1"/>
        <end position="46"/>
    </location>
</feature>
<dbReference type="SUPFAM" id="SSF46955">
    <property type="entry name" value="Putative DNA-binding domain"/>
    <property type="match status" value="1"/>
</dbReference>
<dbReference type="InterPro" id="IPR041657">
    <property type="entry name" value="HTH_17"/>
</dbReference>
<protein>
    <submittedName>
        <fullName evidence="2">DNA binding, excisionase family domain protein</fullName>
    </submittedName>
</protein>
<evidence type="ECO:0000313" key="3">
    <source>
        <dbReference type="Proteomes" id="UP000020529"/>
    </source>
</evidence>
<dbReference type="Proteomes" id="UP000020529">
    <property type="component" value="Unassembled WGS sequence"/>
</dbReference>
<evidence type="ECO:0000259" key="1">
    <source>
        <dbReference type="Pfam" id="PF12728"/>
    </source>
</evidence>
<dbReference type="EMBL" id="JGCY01000147">
    <property type="protein sequence ID" value="EXY76530.1"/>
    <property type="molecule type" value="Genomic_DNA"/>
</dbReference>
<dbReference type="AlphaFoldDB" id="A0A015W7R8"/>
<dbReference type="GO" id="GO:0003677">
    <property type="term" value="F:DNA binding"/>
    <property type="evidence" value="ECO:0007669"/>
    <property type="project" value="InterPro"/>
</dbReference>
<dbReference type="NCBIfam" id="TIGR01764">
    <property type="entry name" value="excise"/>
    <property type="match status" value="1"/>
</dbReference>
<comment type="caution">
    <text evidence="2">The sequence shown here is derived from an EMBL/GenBank/DDBJ whole genome shotgun (WGS) entry which is preliminary data.</text>
</comment>
<dbReference type="InterPro" id="IPR009061">
    <property type="entry name" value="DNA-bd_dom_put_sf"/>
</dbReference>